<gene>
    <name evidence="1" type="ORF">LMG27198_33920</name>
    <name evidence="2" type="ORF">LMG27198_39600</name>
    <name evidence="3" type="ORF">LMG27198_40710</name>
    <name evidence="4" type="ORF">LMG27198_50650</name>
    <name evidence="5" type="ORF">LMG27198_50690</name>
</gene>
<keyword evidence="6" id="KW-1185">Reference proteome</keyword>
<dbReference type="GO" id="GO:0006313">
    <property type="term" value="P:DNA transposition"/>
    <property type="evidence" value="ECO:0007669"/>
    <property type="project" value="InterPro"/>
</dbReference>
<dbReference type="SUPFAM" id="SSF48295">
    <property type="entry name" value="TrpR-like"/>
    <property type="match status" value="1"/>
</dbReference>
<dbReference type="GO" id="GO:0043565">
    <property type="term" value="F:sequence-specific DNA binding"/>
    <property type="evidence" value="ECO:0007669"/>
    <property type="project" value="InterPro"/>
</dbReference>
<organism evidence="4 6">
    <name type="scientific">Methylocystis echinoides</name>
    <dbReference type="NCBI Taxonomy" id="29468"/>
    <lineage>
        <taxon>Bacteria</taxon>
        <taxon>Pseudomonadati</taxon>
        <taxon>Pseudomonadota</taxon>
        <taxon>Alphaproteobacteria</taxon>
        <taxon>Hyphomicrobiales</taxon>
        <taxon>Methylocystaceae</taxon>
        <taxon>Methylocystis</taxon>
    </lineage>
</organism>
<dbReference type="Pfam" id="PF01527">
    <property type="entry name" value="HTH_Tnp_1"/>
    <property type="match status" value="1"/>
</dbReference>
<dbReference type="EMBL" id="BSEC01000007">
    <property type="protein sequence ID" value="GLI96077.1"/>
    <property type="molecule type" value="Genomic_DNA"/>
</dbReference>
<accession>A0A9W6GZP0</accession>
<evidence type="ECO:0000313" key="3">
    <source>
        <dbReference type="EMBL" id="GLI95079.1"/>
    </source>
</evidence>
<dbReference type="EMBL" id="BSEC01000001">
    <property type="protein sequence ID" value="GLI95079.1"/>
    <property type="molecule type" value="Genomic_DNA"/>
</dbReference>
<evidence type="ECO:0000313" key="6">
    <source>
        <dbReference type="Proteomes" id="UP001144323"/>
    </source>
</evidence>
<protein>
    <submittedName>
        <fullName evidence="4">Transposase</fullName>
    </submittedName>
</protein>
<evidence type="ECO:0000313" key="2">
    <source>
        <dbReference type="EMBL" id="GLI94968.1"/>
    </source>
</evidence>
<dbReference type="RefSeq" id="WP_281804397.1">
    <property type="nucleotide sequence ID" value="NZ_BSEC01000001.1"/>
</dbReference>
<evidence type="ECO:0000313" key="5">
    <source>
        <dbReference type="EMBL" id="GLI96077.1"/>
    </source>
</evidence>
<dbReference type="EMBL" id="BSEC01000007">
    <property type="protein sequence ID" value="GLI96073.1"/>
    <property type="molecule type" value="Genomic_DNA"/>
</dbReference>
<dbReference type="InterPro" id="IPR002514">
    <property type="entry name" value="Transposase_8"/>
</dbReference>
<proteinExistence type="predicted"/>
<evidence type="ECO:0000313" key="1">
    <source>
        <dbReference type="EMBL" id="GLI94400.1"/>
    </source>
</evidence>
<dbReference type="AlphaFoldDB" id="A0A9W6GZP0"/>
<comment type="caution">
    <text evidence="4">The sequence shown here is derived from an EMBL/GenBank/DDBJ whole genome shotgun (WGS) entry which is preliminary data.</text>
</comment>
<sequence>MDHSMLEAMHEGRTYQRVEVITGSRRRRSWASAEKARIVAESLAPNANISDVARRNGVSRGLLTVWRRQTREALKTPDHVSLFAAVRLRGDEERRGNAAAIDEENEAASVASCAIEISMGDATIRVPKGADGATVDAVISALRRSR</sequence>
<name>A0A9W6GZP0_9HYPH</name>
<dbReference type="EMBL" id="BSEC01000001">
    <property type="protein sequence ID" value="GLI94400.1"/>
    <property type="molecule type" value="Genomic_DNA"/>
</dbReference>
<dbReference type="PANTHER" id="PTHR37936:SF3">
    <property type="entry name" value="TRANSPOSASE INSC FOR INSERTION ELEMENT IS2A-RELATED"/>
    <property type="match status" value="1"/>
</dbReference>
<dbReference type="NCBIfam" id="NF047595">
    <property type="entry name" value="IS66_ISRel24_TnpA"/>
    <property type="match status" value="1"/>
</dbReference>
<dbReference type="InterPro" id="IPR010921">
    <property type="entry name" value="Trp_repressor/repl_initiator"/>
</dbReference>
<dbReference type="GO" id="GO:0004803">
    <property type="term" value="F:transposase activity"/>
    <property type="evidence" value="ECO:0007669"/>
    <property type="project" value="InterPro"/>
</dbReference>
<dbReference type="PANTHER" id="PTHR37936">
    <property type="entry name" value="TRANSPOSASE INSC FOR INSERTION ELEMENT IS2A-RELATED"/>
    <property type="match status" value="1"/>
</dbReference>
<dbReference type="EMBL" id="BSEC01000001">
    <property type="protein sequence ID" value="GLI94968.1"/>
    <property type="molecule type" value="Genomic_DNA"/>
</dbReference>
<dbReference type="Proteomes" id="UP001144323">
    <property type="component" value="Unassembled WGS sequence"/>
</dbReference>
<reference evidence="4" key="1">
    <citation type="journal article" date="2023" name="Int. J. Syst. Evol. Microbiol.">
        <title>Methylocystis iwaonis sp. nov., a type II methane-oxidizing bacterium from surface soil of a rice paddy field in Japan, and emended description of the genus Methylocystis (ex Whittenbury et al. 1970) Bowman et al. 1993.</title>
        <authorList>
            <person name="Kaise H."/>
            <person name="Sawadogo J.B."/>
            <person name="Alam M.S."/>
            <person name="Ueno C."/>
            <person name="Dianou D."/>
            <person name="Shinjo R."/>
            <person name="Asakawa S."/>
        </authorList>
    </citation>
    <scope>NUCLEOTIDE SEQUENCE</scope>
    <source>
        <strain evidence="4">LMG27198</strain>
    </source>
</reference>
<evidence type="ECO:0000313" key="4">
    <source>
        <dbReference type="EMBL" id="GLI96073.1"/>
    </source>
</evidence>